<dbReference type="PANTHER" id="PTHR34776:SF1">
    <property type="entry name" value="F17F16.3 PROTEIN"/>
    <property type="match status" value="1"/>
</dbReference>
<dbReference type="Proteomes" id="UP001634007">
    <property type="component" value="Unassembled WGS sequence"/>
</dbReference>
<reference evidence="1 2" key="1">
    <citation type="submission" date="2024-11" db="EMBL/GenBank/DDBJ databases">
        <title>Chromosome-level genome assembly of Eucalyptus globulus Labill. provides insights into its genome evolution.</title>
        <authorList>
            <person name="Li X."/>
        </authorList>
    </citation>
    <scope>NUCLEOTIDE SEQUENCE [LARGE SCALE GENOMIC DNA]</scope>
    <source>
        <strain evidence="1">CL2024</strain>
        <tissue evidence="1">Fresh tender leaves</tissue>
    </source>
</reference>
<comment type="caution">
    <text evidence="1">The sequence shown here is derived from an EMBL/GenBank/DDBJ whole genome shotgun (WGS) entry which is preliminary data.</text>
</comment>
<dbReference type="EMBL" id="JBJKBG010000010">
    <property type="protein sequence ID" value="KAL3721245.1"/>
    <property type="molecule type" value="Genomic_DNA"/>
</dbReference>
<dbReference type="PANTHER" id="PTHR34776">
    <property type="entry name" value="F17F16.3 PROTEIN"/>
    <property type="match status" value="1"/>
</dbReference>
<accession>A0ABD3J8V4</accession>
<evidence type="ECO:0000313" key="1">
    <source>
        <dbReference type="EMBL" id="KAL3721245.1"/>
    </source>
</evidence>
<evidence type="ECO:0000313" key="2">
    <source>
        <dbReference type="Proteomes" id="UP001634007"/>
    </source>
</evidence>
<sequence>MGKKNLPDPTKRSLPYLRFAEMVTTNIDDVKSALKAGALPSLSLYLSLIQQHNRTCLLQRSTTLARGDTATRLWPEHVGRGRVGRGGVVYRIVRHKPSGKRAPTHLIYRLEFPPEEEKQEPQESPNVRREGSFLIQIKNPEQQHGKRKAVFPAHLHLHLQGQFSSVS</sequence>
<gene>
    <name evidence="1" type="ORF">ACJRO7_005972</name>
</gene>
<protein>
    <submittedName>
        <fullName evidence="1">Uncharacterized protein</fullName>
    </submittedName>
</protein>
<name>A0ABD3J8V4_EUCGL</name>
<dbReference type="AlphaFoldDB" id="A0ABD3J8V4"/>
<keyword evidence="2" id="KW-1185">Reference proteome</keyword>
<proteinExistence type="predicted"/>
<organism evidence="1 2">
    <name type="scientific">Eucalyptus globulus</name>
    <name type="common">Tasmanian blue gum</name>
    <dbReference type="NCBI Taxonomy" id="34317"/>
    <lineage>
        <taxon>Eukaryota</taxon>
        <taxon>Viridiplantae</taxon>
        <taxon>Streptophyta</taxon>
        <taxon>Embryophyta</taxon>
        <taxon>Tracheophyta</taxon>
        <taxon>Spermatophyta</taxon>
        <taxon>Magnoliopsida</taxon>
        <taxon>eudicotyledons</taxon>
        <taxon>Gunneridae</taxon>
        <taxon>Pentapetalae</taxon>
        <taxon>rosids</taxon>
        <taxon>malvids</taxon>
        <taxon>Myrtales</taxon>
        <taxon>Myrtaceae</taxon>
        <taxon>Myrtoideae</taxon>
        <taxon>Eucalypteae</taxon>
        <taxon>Eucalyptus</taxon>
    </lineage>
</organism>